<feature type="domain" description="Helicase C-terminal" evidence="14">
    <location>
        <begin position="822"/>
        <end position="981"/>
    </location>
</feature>
<comment type="subcellular location">
    <subcellularLocation>
        <location evidence="1">Nucleus</location>
    </subcellularLocation>
</comment>
<dbReference type="SUPFAM" id="SSF57850">
    <property type="entry name" value="RING/U-box"/>
    <property type="match status" value="1"/>
</dbReference>
<dbReference type="GO" id="GO:0005634">
    <property type="term" value="C:nucleus"/>
    <property type="evidence" value="ECO:0007669"/>
    <property type="project" value="UniProtKB-SubCell"/>
</dbReference>
<dbReference type="GO" id="GO:0005524">
    <property type="term" value="F:ATP binding"/>
    <property type="evidence" value="ECO:0007669"/>
    <property type="project" value="UniProtKB-KW"/>
</dbReference>
<dbReference type="SUPFAM" id="SSF52540">
    <property type="entry name" value="P-loop containing nucleoside triphosphate hydrolases"/>
    <property type="match status" value="2"/>
</dbReference>
<feature type="domain" description="Helicase ATP-binding" evidence="13">
    <location>
        <begin position="316"/>
        <end position="596"/>
    </location>
</feature>
<dbReference type="InterPro" id="IPR014905">
    <property type="entry name" value="HIRAN"/>
</dbReference>
<keyword evidence="18" id="KW-1267">Proteomics identification</keyword>
<evidence type="ECO:0000256" key="5">
    <source>
        <dbReference type="ARBA" id="ARBA00022801"/>
    </source>
</evidence>
<dbReference type="InterPro" id="IPR000330">
    <property type="entry name" value="SNF2_N"/>
</dbReference>
<keyword evidence="5" id="KW-0378">Hydrolase</keyword>
<dbReference type="AlphaFoldDB" id="A0A498NFX0"/>
<dbReference type="Gene3D" id="3.40.50.300">
    <property type="entry name" value="P-loop containing nucleotide triphosphate hydrolases"/>
    <property type="match status" value="1"/>
</dbReference>
<feature type="compositionally biased region" description="Low complexity" evidence="11">
    <location>
        <begin position="50"/>
        <end position="62"/>
    </location>
</feature>
<gene>
    <name evidence="16" type="ORF">ROHU_000618</name>
    <name evidence="15" type="ORF">ROHU_004881</name>
</gene>
<dbReference type="Gene3D" id="3.40.50.10810">
    <property type="entry name" value="Tandem AAA-ATPase domain"/>
    <property type="match status" value="2"/>
</dbReference>
<reference evidence="15 17" key="1">
    <citation type="submission" date="2018-03" db="EMBL/GenBank/DDBJ databases">
        <title>Draft genome sequence of Rohu Carp (Labeo rohita).</title>
        <authorList>
            <person name="Das P."/>
            <person name="Kushwaha B."/>
            <person name="Joshi C.G."/>
            <person name="Kumar D."/>
            <person name="Nagpure N.S."/>
            <person name="Sahoo L."/>
            <person name="Das S.P."/>
            <person name="Bit A."/>
            <person name="Patnaik S."/>
            <person name="Meher P.K."/>
            <person name="Jayasankar P."/>
            <person name="Koringa P.G."/>
            <person name="Patel N.V."/>
            <person name="Hinsu A.T."/>
            <person name="Kumar R."/>
            <person name="Pandey M."/>
            <person name="Agarwal S."/>
            <person name="Srivastava S."/>
            <person name="Singh M."/>
            <person name="Iquebal M.A."/>
            <person name="Jaiswal S."/>
            <person name="Angadi U.B."/>
            <person name="Kumar N."/>
            <person name="Raza M."/>
            <person name="Shah T.M."/>
            <person name="Rai A."/>
            <person name="Jena J.K."/>
        </authorList>
    </citation>
    <scope>NUCLEOTIDE SEQUENCE [LARGE SCALE GENOMIC DNA]</scope>
    <source>
        <strain evidence="15">DASCIFA01</strain>
        <tissue evidence="15">Testis</tissue>
    </source>
</reference>
<dbReference type="InterPro" id="IPR014001">
    <property type="entry name" value="Helicase_ATP-bd"/>
</dbReference>
<evidence type="ECO:0000313" key="17">
    <source>
        <dbReference type="Proteomes" id="UP000290572"/>
    </source>
</evidence>
<evidence type="ECO:0000256" key="6">
    <source>
        <dbReference type="ARBA" id="ARBA00022806"/>
    </source>
</evidence>
<dbReference type="Gene3D" id="3.30.40.10">
    <property type="entry name" value="Zinc/RING finger domain, C3HC4 (zinc finger)"/>
    <property type="match status" value="1"/>
</dbReference>
<dbReference type="PROSITE" id="PS51194">
    <property type="entry name" value="HELICASE_CTER"/>
    <property type="match status" value="1"/>
</dbReference>
<dbReference type="CDD" id="cd16509">
    <property type="entry name" value="RING-HC_HLTF"/>
    <property type="match status" value="1"/>
</dbReference>
<dbReference type="InterPro" id="IPR027417">
    <property type="entry name" value="P-loop_NTPase"/>
</dbReference>
<dbReference type="CDD" id="cd18071">
    <property type="entry name" value="DEXHc_HLTF1_SMARC3"/>
    <property type="match status" value="1"/>
</dbReference>
<dbReference type="GO" id="GO:0006281">
    <property type="term" value="P:DNA repair"/>
    <property type="evidence" value="ECO:0007669"/>
    <property type="project" value="TreeGrafter"/>
</dbReference>
<dbReference type="Proteomes" id="UP000290572">
    <property type="component" value="Unassembled WGS sequence"/>
</dbReference>
<dbReference type="InterPro" id="IPR038718">
    <property type="entry name" value="SNF2-like_sf"/>
</dbReference>
<dbReference type="InterPro" id="IPR013083">
    <property type="entry name" value="Znf_RING/FYVE/PHD"/>
</dbReference>
<evidence type="ECO:0000259" key="14">
    <source>
        <dbReference type="PROSITE" id="PS51194"/>
    </source>
</evidence>
<dbReference type="PROSITE" id="PS50089">
    <property type="entry name" value="ZF_RING_2"/>
    <property type="match status" value="1"/>
</dbReference>
<dbReference type="SMART" id="SM00910">
    <property type="entry name" value="HIRAN"/>
    <property type="match status" value="1"/>
</dbReference>
<keyword evidence="9" id="KW-0539">Nucleus</keyword>
<evidence type="ECO:0000313" key="16">
    <source>
        <dbReference type="EMBL" id="RXN38968.1"/>
    </source>
</evidence>
<keyword evidence="6 15" id="KW-0347">Helicase</keyword>
<dbReference type="GO" id="GO:0016818">
    <property type="term" value="F:hydrolase activity, acting on acid anhydrides, in phosphorus-containing anhydrides"/>
    <property type="evidence" value="ECO:0007669"/>
    <property type="project" value="InterPro"/>
</dbReference>
<evidence type="ECO:0000259" key="12">
    <source>
        <dbReference type="PROSITE" id="PS50089"/>
    </source>
</evidence>
<dbReference type="GO" id="GO:0008270">
    <property type="term" value="F:zinc ion binding"/>
    <property type="evidence" value="ECO:0007669"/>
    <property type="project" value="UniProtKB-KW"/>
</dbReference>
<keyword evidence="8" id="KW-0067">ATP-binding</keyword>
<dbReference type="PANTHER" id="PTHR45626">
    <property type="entry name" value="TRANSCRIPTION TERMINATION FACTOR 2-RELATED"/>
    <property type="match status" value="1"/>
</dbReference>
<evidence type="ECO:0000256" key="7">
    <source>
        <dbReference type="ARBA" id="ARBA00022833"/>
    </source>
</evidence>
<evidence type="ECO:0000256" key="9">
    <source>
        <dbReference type="ARBA" id="ARBA00023242"/>
    </source>
</evidence>
<dbReference type="InterPro" id="IPR050628">
    <property type="entry name" value="SNF2_RAD54_helicase_TF"/>
</dbReference>
<evidence type="ECO:0007829" key="18">
    <source>
        <dbReference type="PeptideAtlas" id="A0A498NFX0"/>
    </source>
</evidence>
<dbReference type="Gene3D" id="3.30.70.2330">
    <property type="match status" value="1"/>
</dbReference>
<dbReference type="InterPro" id="IPR018957">
    <property type="entry name" value="Znf_C3HC4_RING-type"/>
</dbReference>
<dbReference type="SMART" id="SM00487">
    <property type="entry name" value="DEXDc"/>
    <property type="match status" value="1"/>
</dbReference>
<dbReference type="GO" id="GO:0003676">
    <property type="term" value="F:nucleic acid binding"/>
    <property type="evidence" value="ECO:0007669"/>
    <property type="project" value="InterPro"/>
</dbReference>
<evidence type="ECO:0000313" key="15">
    <source>
        <dbReference type="EMBL" id="RXN30726.1"/>
    </source>
</evidence>
<dbReference type="InterPro" id="IPR049730">
    <property type="entry name" value="SNF2/RAD54-like_C"/>
</dbReference>
<dbReference type="InterPro" id="IPR001650">
    <property type="entry name" value="Helicase_C-like"/>
</dbReference>
<dbReference type="EMBL" id="QBIY01003913">
    <property type="protein sequence ID" value="RXN38968.1"/>
    <property type="molecule type" value="Genomic_DNA"/>
</dbReference>
<dbReference type="Pfam" id="PF00097">
    <property type="entry name" value="zf-C3HC4"/>
    <property type="match status" value="1"/>
</dbReference>
<dbReference type="Pfam" id="PF08797">
    <property type="entry name" value="HIRAN"/>
    <property type="match status" value="1"/>
</dbReference>
<proteinExistence type="evidence at protein level"/>
<comment type="caution">
    <text evidence="15">The sequence shown here is derived from an EMBL/GenBank/DDBJ whole genome shotgun (WGS) entry which is preliminary data.</text>
</comment>
<name>A0A498NFX0_LABRO</name>
<dbReference type="CDD" id="cd18793">
    <property type="entry name" value="SF2_C_SNF"/>
    <property type="match status" value="1"/>
</dbReference>
<dbReference type="InterPro" id="IPR001841">
    <property type="entry name" value="Znf_RING"/>
</dbReference>
<keyword evidence="7" id="KW-0862">Zinc</keyword>
<keyword evidence="4 10" id="KW-0863">Zinc-finger</keyword>
<feature type="domain" description="RING-type" evidence="12">
    <location>
        <begin position="747"/>
        <end position="788"/>
    </location>
</feature>
<dbReference type="SMART" id="SM00184">
    <property type="entry name" value="RING"/>
    <property type="match status" value="1"/>
</dbReference>
<evidence type="ECO:0000256" key="10">
    <source>
        <dbReference type="PROSITE-ProRule" id="PRU00175"/>
    </source>
</evidence>
<sequence>MCVTMGQFAARFYRGVFVSGGRSDTVKNRVCGLIAAMQSPHKSTNINPRTAAPPHHPSTSAPPRYEFIDFLDVGNTMTLTQEIANLTEDSGQDRPEDNVQIGSIQGTVVGLRYYTGTVNRGEMVALVRQPQNPYDRNAVMVANVYGSQVGHIKKELAAPMAYIMDNSLARVEGVVPYGETNKFSMPVNLTFWGKEENREAVHNQMRRHGFRLGTEIKGGTTQTSLGRNLLGLSSKISAIPLTVEELKNAFDKLFDDLMEDKTREMEPAKAVCTSLLPHQKQALSWMTSRENSNDLPPFWEEKSGFYFNVLTNFAVKERPEKVLGGILADDMGLGKTLTTIALIVSNFHNGKPLPLEQCILNCIFMYVDHEESHEAVSSSQLKRQHADGISADTIEEDVPQKKAKSTEQSAKKPANTKKGVVLLDDVDFAAALECSSSHVGPAKKSAKKGSGIGKVPSGGSVSSGAKATLIVCPLSVLSNWLDQFEQHIRADVTLKVYLYYGAERNRSVKLLSEQDVVLTTYNVLSSDFGNKSNSPLHKVKWLRVVLDEGHVIRNPNALQSKAILDLQSERRWILSGTPIQNSLKDLYMLLSFLKLKPFDVKEWWNRIIQRPVTMGDRVGLKNLQALVKGITLRRTKNSKVAGRTLVQLPERRVFMQHVTLSDEEREEYEQVKKEGRKIIGRYFEEGTFMTNYADVLAILVRLRQYCCHPSLVGKHTGGDVPGTPSELRERLINKITLVLNSGSDEECAICLDSLRQPVITYCAHVYCRPCICEVIRSEKEQARCPLCRAEIKTKELVEYPGEEKEAGPATGENWRSSSKVDALMSNLLKLRNEDPTVKSLVVSQFTRFMDLIEVPLREYGFSFTRLDGSMAQKARSKAIQDFQDSSPGSPTIMLLSLKAGGVGLNLTAASRVYLMDPAWNPAAEDQCVDRCHRLGQTRDVVITKFIVKDSVEENMVKIQKKKQELVDKAFGVKKSQDRKQSRIDEIRALMEI</sequence>
<evidence type="ECO:0000256" key="11">
    <source>
        <dbReference type="SAM" id="MobiDB-lite"/>
    </source>
</evidence>
<dbReference type="InterPro" id="IPR017907">
    <property type="entry name" value="Znf_RING_CS"/>
</dbReference>
<dbReference type="GO" id="GO:0008094">
    <property type="term" value="F:ATP-dependent activity, acting on DNA"/>
    <property type="evidence" value="ECO:0007669"/>
    <property type="project" value="TreeGrafter"/>
</dbReference>
<feature type="region of interest" description="Disordered" evidence="11">
    <location>
        <begin position="376"/>
        <end position="414"/>
    </location>
</feature>
<dbReference type="PROSITE" id="PS00518">
    <property type="entry name" value="ZF_RING_1"/>
    <property type="match status" value="1"/>
</dbReference>
<keyword evidence="3" id="KW-0547">Nucleotide-binding</keyword>
<evidence type="ECO:0000256" key="4">
    <source>
        <dbReference type="ARBA" id="ARBA00022771"/>
    </source>
</evidence>
<protein>
    <submittedName>
        <fullName evidence="15">Helicase-like transcription factor isoform X1</fullName>
    </submittedName>
</protein>
<keyword evidence="17" id="KW-1185">Reference proteome</keyword>
<feature type="region of interest" description="Disordered" evidence="11">
    <location>
        <begin position="41"/>
        <end position="62"/>
    </location>
</feature>
<evidence type="ECO:0000256" key="1">
    <source>
        <dbReference type="ARBA" id="ARBA00004123"/>
    </source>
</evidence>
<dbReference type="STRING" id="84645.A0A498NFX0"/>
<accession>A0A498NFX0</accession>
<organism evidence="15 17">
    <name type="scientific">Labeo rohita</name>
    <name type="common">Indian major carp</name>
    <name type="synonym">Cyprinus rohita</name>
    <dbReference type="NCBI Taxonomy" id="84645"/>
    <lineage>
        <taxon>Eukaryota</taxon>
        <taxon>Metazoa</taxon>
        <taxon>Chordata</taxon>
        <taxon>Craniata</taxon>
        <taxon>Vertebrata</taxon>
        <taxon>Euteleostomi</taxon>
        <taxon>Actinopterygii</taxon>
        <taxon>Neopterygii</taxon>
        <taxon>Teleostei</taxon>
        <taxon>Ostariophysi</taxon>
        <taxon>Cypriniformes</taxon>
        <taxon>Cyprinidae</taxon>
        <taxon>Labeoninae</taxon>
        <taxon>Labeonini</taxon>
        <taxon>Labeo</taxon>
    </lineage>
</organism>
<dbReference type="PANTHER" id="PTHR45626:SF17">
    <property type="entry name" value="HELICASE-LIKE TRANSCRIPTION FACTOR"/>
    <property type="match status" value="1"/>
</dbReference>
<dbReference type="PROSITE" id="PS51192">
    <property type="entry name" value="HELICASE_ATP_BIND_1"/>
    <property type="match status" value="1"/>
</dbReference>
<dbReference type="Pfam" id="PF00176">
    <property type="entry name" value="SNF2-rel_dom"/>
    <property type="match status" value="1"/>
</dbReference>
<dbReference type="Pfam" id="PF00271">
    <property type="entry name" value="Helicase_C"/>
    <property type="match status" value="1"/>
</dbReference>
<keyword evidence="2" id="KW-0479">Metal-binding</keyword>
<dbReference type="EMBL" id="QBIY01011550">
    <property type="protein sequence ID" value="RXN30726.1"/>
    <property type="molecule type" value="Genomic_DNA"/>
</dbReference>
<evidence type="ECO:0000256" key="8">
    <source>
        <dbReference type="ARBA" id="ARBA00022840"/>
    </source>
</evidence>
<evidence type="ECO:0000256" key="3">
    <source>
        <dbReference type="ARBA" id="ARBA00022741"/>
    </source>
</evidence>
<evidence type="ECO:0000256" key="2">
    <source>
        <dbReference type="ARBA" id="ARBA00022723"/>
    </source>
</evidence>
<evidence type="ECO:0000259" key="13">
    <source>
        <dbReference type="PROSITE" id="PS51192"/>
    </source>
</evidence>
<dbReference type="SMART" id="SM00490">
    <property type="entry name" value="HELICc"/>
    <property type="match status" value="1"/>
</dbReference>
<dbReference type="GO" id="GO:0004386">
    <property type="term" value="F:helicase activity"/>
    <property type="evidence" value="ECO:0007669"/>
    <property type="project" value="UniProtKB-KW"/>
</dbReference>